<dbReference type="Proteomes" id="UP000198900">
    <property type="component" value="Unassembled WGS sequence"/>
</dbReference>
<comment type="caution">
    <text evidence="3">The sequence shown here is derived from an EMBL/GenBank/DDBJ whole genome shotgun (WGS) entry which is preliminary data.</text>
</comment>
<evidence type="ECO:0000313" key="3">
    <source>
        <dbReference type="EMBL" id="SDI70169.1"/>
    </source>
</evidence>
<dbReference type="AlphaFoldDB" id="A0A7Z7BCE5"/>
<dbReference type="InterPro" id="IPR058741">
    <property type="entry name" value="MurL_C"/>
</dbReference>
<dbReference type="Gene3D" id="3.40.50.620">
    <property type="entry name" value="HUPs"/>
    <property type="match status" value="1"/>
</dbReference>
<dbReference type="RefSeq" id="WP_143036603.1">
    <property type="nucleotide sequence ID" value="NZ_FNDI01000022.1"/>
</dbReference>
<dbReference type="InterPro" id="IPR014729">
    <property type="entry name" value="Rossmann-like_a/b/a_fold"/>
</dbReference>
<dbReference type="EMBL" id="FNDI01000022">
    <property type="protein sequence ID" value="SDI70169.1"/>
    <property type="molecule type" value="Genomic_DNA"/>
</dbReference>
<accession>A0A7Z7BCE5</accession>
<dbReference type="Pfam" id="PF26299">
    <property type="entry name" value="MurL_N"/>
    <property type="match status" value="1"/>
</dbReference>
<evidence type="ECO:0000259" key="1">
    <source>
        <dbReference type="Pfam" id="PF26298"/>
    </source>
</evidence>
<feature type="domain" description="MurL N-terminal" evidence="2">
    <location>
        <begin position="122"/>
        <end position="271"/>
    </location>
</feature>
<dbReference type="Pfam" id="PF26298">
    <property type="entry name" value="MurL_epimerase_C"/>
    <property type="match status" value="1"/>
</dbReference>
<protein>
    <submittedName>
        <fullName evidence="3">tRNA(Ile)-lysidine synthase TilS/MesJ</fullName>
    </submittedName>
</protein>
<name>A0A7Z7BCE5_9BURK</name>
<sequence>MGVAKRLDFIGATHSKGQCPWRLDFEIDSLPVHAFFRPPVELVSTFSESDVGLLALPLACHLTADVRPRVVSFSGAGAHTGFAEVFRSAVKALLLEQDAYWGRRVLTKIPAVRYTRRMSLMPSAKRLDERKVVLGFSGGKDSLVSLFSLIDAGYTVIPVLVNEGDRTWQDLRRWLPKLRGLGLKPLTAYLRIHSRPAVQAKYGYWNRSSYQVGWLTVLLALVAEKVGASIVALGIESSADRSGYTFRGEVVNHQHQKTTNHMLELEDFFCRSVNPGLRIGSPIAPFTDEAVLLALFRGVRANWRDFSSCGSSNSRSKHCCVCDKCAYIFALLSRSKEGRSLAARTFRRDLFRDVELYRPWLDARYREPMACIGERWELWAALEDAQAYDSSSPVLQLWQRCAFRAQLNVATKSAASIPQLNVRLATPVLRASQVIEKWIGSTQK</sequence>
<gene>
    <name evidence="3" type="ORF">SAMN04487926_12234</name>
</gene>
<organism evidence="3 4">
    <name type="scientific">Paraburkholderia steynii</name>
    <dbReference type="NCBI Taxonomy" id="1245441"/>
    <lineage>
        <taxon>Bacteria</taxon>
        <taxon>Pseudomonadati</taxon>
        <taxon>Pseudomonadota</taxon>
        <taxon>Betaproteobacteria</taxon>
        <taxon>Burkholderiales</taxon>
        <taxon>Burkholderiaceae</taxon>
        <taxon>Paraburkholderia</taxon>
    </lineage>
</organism>
<dbReference type="InterPro" id="IPR058740">
    <property type="entry name" value="MurL_N"/>
</dbReference>
<keyword evidence="4" id="KW-1185">Reference proteome</keyword>
<evidence type="ECO:0000313" key="4">
    <source>
        <dbReference type="Proteomes" id="UP000198900"/>
    </source>
</evidence>
<proteinExistence type="predicted"/>
<feature type="domain" description="MurL C-terminal" evidence="1">
    <location>
        <begin position="313"/>
        <end position="389"/>
    </location>
</feature>
<evidence type="ECO:0000259" key="2">
    <source>
        <dbReference type="Pfam" id="PF26299"/>
    </source>
</evidence>
<reference evidence="3" key="1">
    <citation type="submission" date="2016-10" db="EMBL/GenBank/DDBJ databases">
        <authorList>
            <person name="Varghese N."/>
            <person name="Submissions S."/>
        </authorList>
    </citation>
    <scope>NUCLEOTIDE SEQUENCE [LARGE SCALE GENOMIC DNA]</scope>
    <source>
        <strain evidence="3">YR281</strain>
    </source>
</reference>
<dbReference type="SUPFAM" id="SSF52402">
    <property type="entry name" value="Adenine nucleotide alpha hydrolases-like"/>
    <property type="match status" value="1"/>
</dbReference>